<keyword evidence="3" id="KW-1185">Reference proteome</keyword>
<reference evidence="2" key="1">
    <citation type="submission" date="2020-10" db="EMBL/GenBank/DDBJ databases">
        <authorList>
            <person name="Han B."/>
            <person name="Lu T."/>
            <person name="Zhao Q."/>
            <person name="Huang X."/>
            <person name="Zhao Y."/>
        </authorList>
    </citation>
    <scope>NUCLEOTIDE SEQUENCE</scope>
</reference>
<dbReference type="Proteomes" id="UP000604825">
    <property type="component" value="Unassembled WGS sequence"/>
</dbReference>
<organism evidence="2 3">
    <name type="scientific">Miscanthus lutarioriparius</name>
    <dbReference type="NCBI Taxonomy" id="422564"/>
    <lineage>
        <taxon>Eukaryota</taxon>
        <taxon>Viridiplantae</taxon>
        <taxon>Streptophyta</taxon>
        <taxon>Embryophyta</taxon>
        <taxon>Tracheophyta</taxon>
        <taxon>Spermatophyta</taxon>
        <taxon>Magnoliopsida</taxon>
        <taxon>Liliopsida</taxon>
        <taxon>Poales</taxon>
        <taxon>Poaceae</taxon>
        <taxon>PACMAD clade</taxon>
        <taxon>Panicoideae</taxon>
        <taxon>Andropogonodae</taxon>
        <taxon>Andropogoneae</taxon>
        <taxon>Saccharinae</taxon>
        <taxon>Miscanthus</taxon>
    </lineage>
</organism>
<name>A0A811RWJ6_9POAL</name>
<dbReference type="AlphaFoldDB" id="A0A811RWJ6"/>
<protein>
    <submittedName>
        <fullName evidence="2">Uncharacterized protein</fullName>
    </submittedName>
</protein>
<sequence>METDDHGSTPYPNLLDGGLGLQQQRNHHRGKGTKEPDLKKRKKNEEQEPTPPVVDANGATVGADKHDASDQPAVLSEPVAAGGGGAEACTLGKHVADASSSNNDRKDGSKKTNKRKTDQVTADGEEARLFLVDNTTCCTVVDYNDGVINDHGASIDHKKEAGSRVVQDMGSPRDSAMMSLAQGGGRSYLCWILMACLPISTKTSTTLTCHMESSNFKGKLASFELIGSMVYISEET</sequence>
<proteinExistence type="predicted"/>
<evidence type="ECO:0000313" key="2">
    <source>
        <dbReference type="EMBL" id="CAD6334315.1"/>
    </source>
</evidence>
<feature type="region of interest" description="Disordered" evidence="1">
    <location>
        <begin position="1"/>
        <end position="120"/>
    </location>
</feature>
<gene>
    <name evidence="2" type="ORF">NCGR_LOCUS58413</name>
</gene>
<feature type="compositionally biased region" description="Basic and acidic residues" evidence="1">
    <location>
        <begin position="103"/>
        <end position="118"/>
    </location>
</feature>
<evidence type="ECO:0000313" key="3">
    <source>
        <dbReference type="Proteomes" id="UP000604825"/>
    </source>
</evidence>
<dbReference type="EMBL" id="CAJGYO010000017">
    <property type="protein sequence ID" value="CAD6334315.1"/>
    <property type="molecule type" value="Genomic_DNA"/>
</dbReference>
<accession>A0A811RWJ6</accession>
<feature type="compositionally biased region" description="Basic and acidic residues" evidence="1">
    <location>
        <begin position="32"/>
        <end position="46"/>
    </location>
</feature>
<comment type="caution">
    <text evidence="2">The sequence shown here is derived from an EMBL/GenBank/DDBJ whole genome shotgun (WGS) entry which is preliminary data.</text>
</comment>
<evidence type="ECO:0000256" key="1">
    <source>
        <dbReference type="SAM" id="MobiDB-lite"/>
    </source>
</evidence>